<dbReference type="RefSeq" id="WP_123178028.1">
    <property type="nucleotide sequence ID" value="NZ_QWDD01000004.1"/>
</dbReference>
<dbReference type="Proteomes" id="UP000268623">
    <property type="component" value="Unassembled WGS sequence"/>
</dbReference>
<organism evidence="1 2">
    <name type="scientific">Methylocystis hirsuta</name>
    <dbReference type="NCBI Taxonomy" id="369798"/>
    <lineage>
        <taxon>Bacteria</taxon>
        <taxon>Pseudomonadati</taxon>
        <taxon>Pseudomonadota</taxon>
        <taxon>Alphaproteobacteria</taxon>
        <taxon>Hyphomicrobiales</taxon>
        <taxon>Methylocystaceae</taxon>
        <taxon>Methylocystis</taxon>
    </lineage>
</organism>
<dbReference type="OrthoDB" id="8460605at2"/>
<dbReference type="EMBL" id="QWDD01000004">
    <property type="protein sequence ID" value="RNJ47936.1"/>
    <property type="molecule type" value="Genomic_DNA"/>
</dbReference>
<comment type="caution">
    <text evidence="1">The sequence shown here is derived from an EMBL/GenBank/DDBJ whole genome shotgun (WGS) entry which is preliminary data.</text>
</comment>
<sequence length="156" mass="17587">MQTFPVDIEPEQIVRWVIAERQAAPSKYRAIARRAKEVREMPTRKELRLGDAERDDLSEVATVATLQIAPVSPNKDWRLTITVEDEIGPLIPDEGAEAEAEEEEIDIAAFYDEFIRSGRGNATVVAEAESPAAKARMMRLLGDIERDHHAQHRKEA</sequence>
<evidence type="ECO:0000313" key="2">
    <source>
        <dbReference type="Proteomes" id="UP000268623"/>
    </source>
</evidence>
<accession>A0A3M9XJP1</accession>
<evidence type="ECO:0000313" key="1">
    <source>
        <dbReference type="EMBL" id="RNJ47936.1"/>
    </source>
</evidence>
<name>A0A3M9XJP1_9HYPH</name>
<protein>
    <submittedName>
        <fullName evidence="1">Uncharacterized protein</fullName>
    </submittedName>
</protein>
<proteinExistence type="predicted"/>
<dbReference type="AlphaFoldDB" id="A0A3M9XJP1"/>
<keyword evidence="2" id="KW-1185">Reference proteome</keyword>
<gene>
    <name evidence="1" type="ORF">D1O30_21055</name>
</gene>
<reference evidence="1 2" key="1">
    <citation type="submission" date="2018-08" db="EMBL/GenBank/DDBJ databases">
        <title>Genome sequence of Methylocystis hirsuta CSC1, a methanotroph able to accumulate PHAs.</title>
        <authorList>
            <person name="Bordel S."/>
            <person name="Rodriguez E."/>
            <person name="Gancedo J."/>
            <person name="Munoz R."/>
        </authorList>
    </citation>
    <scope>NUCLEOTIDE SEQUENCE [LARGE SCALE GENOMIC DNA]</scope>
    <source>
        <strain evidence="1 2">CSC1</strain>
    </source>
</reference>